<dbReference type="AlphaFoldDB" id="A0A1L9S2U5"/>
<protein>
    <submittedName>
        <fullName evidence="1">Uncharacterized protein</fullName>
    </submittedName>
</protein>
<sequence>MKTGANILAPHDISTTRNVCSACVHENTNNHITGWSQATRALNRFLHDGTETAAAMWLTVPIIRDWAKHMPCMSTNHYTWLRQSNASICNLDFKDLFISITPCANPALFRIQGSREIGNTKRLSCVLQHTFPATLSGLYRISFGNSCNKRHSKEYTPTSTCGHGPLNCSTSNELEVRTDYCP</sequence>
<dbReference type="RefSeq" id="XP_040695161.1">
    <property type="nucleotide sequence ID" value="XM_040832928.1"/>
</dbReference>
<accession>A0A1L9S2U5</accession>
<proteinExistence type="predicted"/>
<dbReference type="Proteomes" id="UP000184383">
    <property type="component" value="Unassembled WGS sequence"/>
</dbReference>
<dbReference type="GeneID" id="63748776"/>
<organism evidence="1 2">
    <name type="scientific">Aspergillus wentii DTO 134E9</name>
    <dbReference type="NCBI Taxonomy" id="1073089"/>
    <lineage>
        <taxon>Eukaryota</taxon>
        <taxon>Fungi</taxon>
        <taxon>Dikarya</taxon>
        <taxon>Ascomycota</taxon>
        <taxon>Pezizomycotina</taxon>
        <taxon>Eurotiomycetes</taxon>
        <taxon>Eurotiomycetidae</taxon>
        <taxon>Eurotiales</taxon>
        <taxon>Aspergillaceae</taxon>
        <taxon>Aspergillus</taxon>
        <taxon>Aspergillus subgen. Cremei</taxon>
    </lineage>
</organism>
<dbReference type="EMBL" id="KV878209">
    <property type="protein sequence ID" value="OJJ41485.1"/>
    <property type="molecule type" value="Genomic_DNA"/>
</dbReference>
<name>A0A1L9S2U5_ASPWE</name>
<keyword evidence="2" id="KW-1185">Reference proteome</keyword>
<dbReference type="VEuPathDB" id="FungiDB:ASPWEDRAFT_269575"/>
<reference evidence="2" key="1">
    <citation type="journal article" date="2017" name="Genome Biol.">
        <title>Comparative genomics reveals high biological diversity and specific adaptations in the industrially and medically important fungal genus Aspergillus.</title>
        <authorList>
            <person name="de Vries R.P."/>
            <person name="Riley R."/>
            <person name="Wiebenga A."/>
            <person name="Aguilar-Osorio G."/>
            <person name="Amillis S."/>
            <person name="Uchima C.A."/>
            <person name="Anderluh G."/>
            <person name="Asadollahi M."/>
            <person name="Askin M."/>
            <person name="Barry K."/>
            <person name="Battaglia E."/>
            <person name="Bayram O."/>
            <person name="Benocci T."/>
            <person name="Braus-Stromeyer S.A."/>
            <person name="Caldana C."/>
            <person name="Canovas D."/>
            <person name="Cerqueira G.C."/>
            <person name="Chen F."/>
            <person name="Chen W."/>
            <person name="Choi C."/>
            <person name="Clum A."/>
            <person name="Dos Santos R.A."/>
            <person name="Damasio A.R."/>
            <person name="Diallinas G."/>
            <person name="Emri T."/>
            <person name="Fekete E."/>
            <person name="Flipphi M."/>
            <person name="Freyberg S."/>
            <person name="Gallo A."/>
            <person name="Gournas C."/>
            <person name="Habgood R."/>
            <person name="Hainaut M."/>
            <person name="Harispe M.L."/>
            <person name="Henrissat B."/>
            <person name="Hilden K.S."/>
            <person name="Hope R."/>
            <person name="Hossain A."/>
            <person name="Karabika E."/>
            <person name="Karaffa L."/>
            <person name="Karanyi Z."/>
            <person name="Krasevec N."/>
            <person name="Kuo A."/>
            <person name="Kusch H."/>
            <person name="LaButti K."/>
            <person name="Lagendijk E.L."/>
            <person name="Lapidus A."/>
            <person name="Levasseur A."/>
            <person name="Lindquist E."/>
            <person name="Lipzen A."/>
            <person name="Logrieco A.F."/>
            <person name="MacCabe A."/>
            <person name="Maekelae M.R."/>
            <person name="Malavazi I."/>
            <person name="Melin P."/>
            <person name="Meyer V."/>
            <person name="Mielnichuk N."/>
            <person name="Miskei M."/>
            <person name="Molnar A.P."/>
            <person name="Mule G."/>
            <person name="Ngan C.Y."/>
            <person name="Orejas M."/>
            <person name="Orosz E."/>
            <person name="Ouedraogo J.P."/>
            <person name="Overkamp K.M."/>
            <person name="Park H.-S."/>
            <person name="Perrone G."/>
            <person name="Piumi F."/>
            <person name="Punt P.J."/>
            <person name="Ram A.F."/>
            <person name="Ramon A."/>
            <person name="Rauscher S."/>
            <person name="Record E."/>
            <person name="Riano-Pachon D.M."/>
            <person name="Robert V."/>
            <person name="Roehrig J."/>
            <person name="Ruller R."/>
            <person name="Salamov A."/>
            <person name="Salih N.S."/>
            <person name="Samson R.A."/>
            <person name="Sandor E."/>
            <person name="Sanguinetti M."/>
            <person name="Schuetze T."/>
            <person name="Sepcic K."/>
            <person name="Shelest E."/>
            <person name="Sherlock G."/>
            <person name="Sophianopoulou V."/>
            <person name="Squina F.M."/>
            <person name="Sun H."/>
            <person name="Susca A."/>
            <person name="Todd R.B."/>
            <person name="Tsang A."/>
            <person name="Unkles S.E."/>
            <person name="van de Wiele N."/>
            <person name="van Rossen-Uffink D."/>
            <person name="Oliveira J.V."/>
            <person name="Vesth T.C."/>
            <person name="Visser J."/>
            <person name="Yu J.-H."/>
            <person name="Zhou M."/>
            <person name="Andersen M.R."/>
            <person name="Archer D.B."/>
            <person name="Baker S.E."/>
            <person name="Benoit I."/>
            <person name="Brakhage A.A."/>
            <person name="Braus G.H."/>
            <person name="Fischer R."/>
            <person name="Frisvad J.C."/>
            <person name="Goldman G.H."/>
            <person name="Houbraken J."/>
            <person name="Oakley B."/>
            <person name="Pocsi I."/>
            <person name="Scazzocchio C."/>
            <person name="Seiboth B."/>
            <person name="vanKuyk P.A."/>
            <person name="Wortman J."/>
            <person name="Dyer P.S."/>
            <person name="Grigoriev I.V."/>
        </authorList>
    </citation>
    <scope>NUCLEOTIDE SEQUENCE [LARGE SCALE GENOMIC DNA]</scope>
    <source>
        <strain evidence="2">DTO 134E9</strain>
    </source>
</reference>
<evidence type="ECO:0000313" key="1">
    <source>
        <dbReference type="EMBL" id="OJJ41485.1"/>
    </source>
</evidence>
<gene>
    <name evidence="1" type="ORF">ASPWEDRAFT_269575</name>
</gene>
<evidence type="ECO:0000313" key="2">
    <source>
        <dbReference type="Proteomes" id="UP000184383"/>
    </source>
</evidence>